<feature type="chain" id="PRO_5016246889" evidence="2">
    <location>
        <begin position="20"/>
        <end position="287"/>
    </location>
</feature>
<accession>A0A336LJY5</accession>
<dbReference type="InterPro" id="IPR015816">
    <property type="entry name" value="Vitellinogen_b-sht_N"/>
</dbReference>
<dbReference type="Gene3D" id="2.30.230.10">
    <property type="entry name" value="Lipovitellin, beta-sheet shell regions, chain A"/>
    <property type="match status" value="1"/>
</dbReference>
<reference evidence="4" key="1">
    <citation type="submission" date="2018-07" db="EMBL/GenBank/DDBJ databases">
        <authorList>
            <person name="Quirk P.G."/>
            <person name="Krulwich T.A."/>
        </authorList>
    </citation>
    <scope>NUCLEOTIDE SEQUENCE</scope>
</reference>
<evidence type="ECO:0000313" key="4">
    <source>
        <dbReference type="EMBL" id="SSX18322.1"/>
    </source>
</evidence>
<feature type="signal peptide" evidence="2">
    <location>
        <begin position="1"/>
        <end position="19"/>
    </location>
</feature>
<proteinExistence type="predicted"/>
<dbReference type="SUPFAM" id="SSF56968">
    <property type="entry name" value="Lipovitellin-phosvitin complex, beta-sheet shell regions"/>
    <property type="match status" value="1"/>
</dbReference>
<dbReference type="GO" id="GO:0005319">
    <property type="term" value="F:lipid transporter activity"/>
    <property type="evidence" value="ECO:0007669"/>
    <property type="project" value="InterPro"/>
</dbReference>
<keyword evidence="1 2" id="KW-0732">Signal</keyword>
<evidence type="ECO:0000259" key="3">
    <source>
        <dbReference type="Pfam" id="PF01347"/>
    </source>
</evidence>
<evidence type="ECO:0000256" key="1">
    <source>
        <dbReference type="ARBA" id="ARBA00022729"/>
    </source>
</evidence>
<dbReference type="EMBL" id="UFQT01000035">
    <property type="protein sequence ID" value="SSX18322.1"/>
    <property type="molecule type" value="Genomic_DNA"/>
</dbReference>
<sequence length="287" mass="34101">MIRRILIFLVFLVVVKVYSFPFFEQSYETSYSLKENAVPLAIPDNWDSVFTYKFVYEKILNETNDKTKIITFSTVVNLRQDPDNINAVYAFFDRDQTTYDHDDEYHRNKYFVQTIDQIELPFRITFHRSGLVYEISTDPDDSDLSAKFKKTFASLIQFDWLFLEDKRLTDKEFDYVFLTPESTIFGNCEVLNNVTQIGNGRILNKKIMMHTCLRRDRDESYSDVNVEFKFLSSRNRRFHYVQLNGTEYVPESDSYSHLEQTVQFLENMRSSKLVNGHRLSINRILTL</sequence>
<dbReference type="InterPro" id="IPR001747">
    <property type="entry name" value="Vitellogenin_N"/>
</dbReference>
<dbReference type="AlphaFoldDB" id="A0A336LJY5"/>
<feature type="domain" description="Vitellogenin" evidence="3">
    <location>
        <begin position="102"/>
        <end position="196"/>
    </location>
</feature>
<dbReference type="InterPro" id="IPR015819">
    <property type="entry name" value="Lipid_transp_b-sht_shell"/>
</dbReference>
<organism evidence="4">
    <name type="scientific">Culicoides sonorensis</name>
    <name type="common">Biting midge</name>
    <dbReference type="NCBI Taxonomy" id="179676"/>
    <lineage>
        <taxon>Eukaryota</taxon>
        <taxon>Metazoa</taxon>
        <taxon>Ecdysozoa</taxon>
        <taxon>Arthropoda</taxon>
        <taxon>Hexapoda</taxon>
        <taxon>Insecta</taxon>
        <taxon>Pterygota</taxon>
        <taxon>Neoptera</taxon>
        <taxon>Endopterygota</taxon>
        <taxon>Diptera</taxon>
        <taxon>Nematocera</taxon>
        <taxon>Chironomoidea</taxon>
        <taxon>Ceratopogonidae</taxon>
        <taxon>Ceratopogoninae</taxon>
        <taxon>Culicoides</taxon>
        <taxon>Monoculicoides</taxon>
    </lineage>
</organism>
<dbReference type="VEuPathDB" id="VectorBase:CSON009148"/>
<gene>
    <name evidence="4" type="primary">CSON009148</name>
</gene>
<name>A0A336LJY5_CULSO</name>
<evidence type="ECO:0000256" key="2">
    <source>
        <dbReference type="SAM" id="SignalP"/>
    </source>
</evidence>
<dbReference type="Pfam" id="PF01347">
    <property type="entry name" value="Vitellogenin_N"/>
    <property type="match status" value="1"/>
</dbReference>
<protein>
    <submittedName>
        <fullName evidence="4">CSON009148 protein</fullName>
    </submittedName>
</protein>